<evidence type="ECO:0000256" key="3">
    <source>
        <dbReference type="ARBA" id="ARBA00022833"/>
    </source>
</evidence>
<proteinExistence type="predicted"/>
<dbReference type="InterPro" id="IPR040107">
    <property type="entry name" value="Snu23"/>
</dbReference>
<dbReference type="GO" id="GO:0008270">
    <property type="term" value="F:zinc ion binding"/>
    <property type="evidence" value="ECO:0007669"/>
    <property type="project" value="UniProtKB-KW"/>
</dbReference>
<protein>
    <submittedName>
        <fullName evidence="6">Uncharacterized protein</fullName>
    </submittedName>
</protein>
<dbReference type="GO" id="GO:0005681">
    <property type="term" value="C:spliceosomal complex"/>
    <property type="evidence" value="ECO:0007669"/>
    <property type="project" value="InterPro"/>
</dbReference>
<sequence length="228" mass="25529">MPLPPQGLLQKPNFGPSLMWPSPTTSPSVHHRPHLGAAYTPKKNNLCAASSIPPTVLGSPGIPPSPPPARVGAAPALSTWKGCHHRLLPPRQSPQALLGTPPPAVGSPHPSLVVAQRHVLFALSRVKNSFQVASDWQWTGQDVWRQCVDNTFRRKFDKEEYLERARQRERDEKDEARRGKDRGPPVQRQPLKHRDYEVDLESRLGKTQAVKQPYMLNVVLGSYRQTTY</sequence>
<keyword evidence="2" id="KW-0863">Zinc-finger</keyword>
<dbReference type="AlphaFoldDB" id="M8BGF8"/>
<dbReference type="GO" id="GO:0046540">
    <property type="term" value="C:U4/U6 x U5 tri-snRNP complex"/>
    <property type="evidence" value="ECO:0007669"/>
    <property type="project" value="TreeGrafter"/>
</dbReference>
<evidence type="ECO:0000256" key="2">
    <source>
        <dbReference type="ARBA" id="ARBA00022771"/>
    </source>
</evidence>
<feature type="region of interest" description="Disordered" evidence="5">
    <location>
        <begin position="1"/>
        <end position="31"/>
    </location>
</feature>
<dbReference type="PANTHER" id="PTHR45986:SF1">
    <property type="entry name" value="ZINC FINGER MATRIN-TYPE PROTEIN 2"/>
    <property type="match status" value="1"/>
</dbReference>
<evidence type="ECO:0000256" key="1">
    <source>
        <dbReference type="ARBA" id="ARBA00022723"/>
    </source>
</evidence>
<dbReference type="PANTHER" id="PTHR45986">
    <property type="entry name" value="ZINC FINGER MATRIN-TYPE PROTEIN 2"/>
    <property type="match status" value="1"/>
</dbReference>
<dbReference type="EnsemblPlants" id="EMT21064">
    <property type="protein sequence ID" value="EMT21064"/>
    <property type="gene ID" value="F775_24217"/>
</dbReference>
<accession>M8BGF8</accession>
<evidence type="ECO:0000256" key="4">
    <source>
        <dbReference type="ARBA" id="ARBA00023242"/>
    </source>
</evidence>
<feature type="compositionally biased region" description="Basic and acidic residues" evidence="5">
    <location>
        <begin position="165"/>
        <end position="183"/>
    </location>
</feature>
<name>M8BGF8_AEGTA</name>
<keyword evidence="1" id="KW-0479">Metal-binding</keyword>
<keyword evidence="3" id="KW-0862">Zinc</keyword>
<evidence type="ECO:0000313" key="6">
    <source>
        <dbReference type="EnsemblPlants" id="EMT21064"/>
    </source>
</evidence>
<reference evidence="6" key="1">
    <citation type="submission" date="2015-06" db="UniProtKB">
        <authorList>
            <consortium name="EnsemblPlants"/>
        </authorList>
    </citation>
    <scope>IDENTIFICATION</scope>
</reference>
<keyword evidence="4" id="KW-0539">Nucleus</keyword>
<dbReference type="GO" id="GO:0000398">
    <property type="term" value="P:mRNA splicing, via spliceosome"/>
    <property type="evidence" value="ECO:0007669"/>
    <property type="project" value="InterPro"/>
</dbReference>
<feature type="region of interest" description="Disordered" evidence="5">
    <location>
        <begin position="165"/>
        <end position="195"/>
    </location>
</feature>
<organism evidence="6">
    <name type="scientific">Aegilops tauschii</name>
    <name type="common">Tausch's goatgrass</name>
    <name type="synonym">Aegilops squarrosa</name>
    <dbReference type="NCBI Taxonomy" id="37682"/>
    <lineage>
        <taxon>Eukaryota</taxon>
        <taxon>Viridiplantae</taxon>
        <taxon>Streptophyta</taxon>
        <taxon>Embryophyta</taxon>
        <taxon>Tracheophyta</taxon>
        <taxon>Spermatophyta</taxon>
        <taxon>Magnoliopsida</taxon>
        <taxon>Liliopsida</taxon>
        <taxon>Poales</taxon>
        <taxon>Poaceae</taxon>
        <taxon>BOP clade</taxon>
        <taxon>Pooideae</taxon>
        <taxon>Triticodae</taxon>
        <taxon>Triticeae</taxon>
        <taxon>Triticinae</taxon>
        <taxon>Aegilops</taxon>
    </lineage>
</organism>
<evidence type="ECO:0000256" key="5">
    <source>
        <dbReference type="SAM" id="MobiDB-lite"/>
    </source>
</evidence>